<dbReference type="Pfam" id="PF14368">
    <property type="entry name" value="LTP_2"/>
    <property type="match status" value="1"/>
</dbReference>
<dbReference type="Proteomes" id="UP000317650">
    <property type="component" value="Chromosome 7"/>
</dbReference>
<dbReference type="InterPro" id="IPR036312">
    <property type="entry name" value="Bifun_inhib/LTP/seed_sf"/>
</dbReference>
<keyword evidence="5" id="KW-1185">Reference proteome</keyword>
<dbReference type="PANTHER" id="PTHR35747">
    <property type="entry name" value="BIFUNCTIONAL INHIBITOR/LIPID-TRANSFER PROTEIN/SEED STORAGE 2S ALBUMIN SUPERFAMILY PROTEIN"/>
    <property type="match status" value="1"/>
</dbReference>
<dbReference type="PANTHER" id="PTHR35747:SF2">
    <property type="entry name" value="NON-SPECIFIC LIPID TRANSFER PROTEIN GPI-ANCHORED 25"/>
    <property type="match status" value="1"/>
</dbReference>
<name>A0A4S8JHL0_MUSBA</name>
<keyword evidence="1" id="KW-0812">Transmembrane</keyword>
<feature type="transmembrane region" description="Helical" evidence="1">
    <location>
        <begin position="208"/>
        <end position="229"/>
    </location>
</feature>
<keyword evidence="1" id="KW-0472">Membrane</keyword>
<dbReference type="EMBL" id="PYDT01000005">
    <property type="protein sequence ID" value="THU61235.1"/>
    <property type="molecule type" value="Genomic_DNA"/>
</dbReference>
<feature type="chain" id="PRO_5020974325" description="Bifunctional inhibitor/plant lipid transfer protein/seed storage helical domain-containing protein" evidence="2">
    <location>
        <begin position="23"/>
        <end position="298"/>
    </location>
</feature>
<reference evidence="4 5" key="1">
    <citation type="journal article" date="2019" name="Nat. Plants">
        <title>Genome sequencing of Musa balbisiana reveals subgenome evolution and function divergence in polyploid bananas.</title>
        <authorList>
            <person name="Yao X."/>
        </authorList>
    </citation>
    <scope>NUCLEOTIDE SEQUENCE [LARGE SCALE GENOMIC DNA]</scope>
    <source>
        <strain evidence="5">cv. DH-PKW</strain>
        <tissue evidence="4">Leaves</tissue>
    </source>
</reference>
<proteinExistence type="predicted"/>
<dbReference type="SUPFAM" id="SSF47699">
    <property type="entry name" value="Bifunctional inhibitor/lipid-transfer protein/seed storage 2S albumin"/>
    <property type="match status" value="1"/>
</dbReference>
<dbReference type="Gene3D" id="1.10.110.10">
    <property type="entry name" value="Plant lipid-transfer and hydrophobic proteins"/>
    <property type="match status" value="1"/>
</dbReference>
<accession>A0A4S8JHL0</accession>
<sequence>MNRAVAVALALAVAAIALIVAARSPPAPIGCVEELLAASACLPHVAALPEEARAPPAPSAACCKAVLAAVLGAGGGPACLCHLIRRPGLFGFPVNASRIAALFSSCSAFGPPVAADSFTAFCRDLCFLVLCFSVLLSVSHGHPMFFAFWFWETLQKPELCSNTSTTLTEPGSGDAVTPPHDEPGRVSDPDVMVSHPTSASAQVPVCSLGGLLLVATVSFLLTGYICCYGSGRNTEQQCRCVYGVSLRQQMLSFYMDAQCHAADLGFFICKSWTVTGHRTLQQRRSHASGSFSLFGSQR</sequence>
<gene>
    <name evidence="4" type="ORF">C4D60_Mb07t21170</name>
</gene>
<protein>
    <recommendedName>
        <fullName evidence="3">Bifunctional inhibitor/plant lipid transfer protein/seed storage helical domain-containing protein</fullName>
    </recommendedName>
</protein>
<evidence type="ECO:0000259" key="3">
    <source>
        <dbReference type="Pfam" id="PF14368"/>
    </source>
</evidence>
<organism evidence="4 5">
    <name type="scientific">Musa balbisiana</name>
    <name type="common">Banana</name>
    <dbReference type="NCBI Taxonomy" id="52838"/>
    <lineage>
        <taxon>Eukaryota</taxon>
        <taxon>Viridiplantae</taxon>
        <taxon>Streptophyta</taxon>
        <taxon>Embryophyta</taxon>
        <taxon>Tracheophyta</taxon>
        <taxon>Spermatophyta</taxon>
        <taxon>Magnoliopsida</taxon>
        <taxon>Liliopsida</taxon>
        <taxon>Zingiberales</taxon>
        <taxon>Musaceae</taxon>
        <taxon>Musa</taxon>
    </lineage>
</organism>
<feature type="domain" description="Bifunctional inhibitor/plant lipid transfer protein/seed storage helical" evidence="3">
    <location>
        <begin position="16"/>
        <end position="113"/>
    </location>
</feature>
<keyword evidence="1" id="KW-1133">Transmembrane helix</keyword>
<comment type="caution">
    <text evidence="4">The sequence shown here is derived from an EMBL/GenBank/DDBJ whole genome shotgun (WGS) entry which is preliminary data.</text>
</comment>
<dbReference type="InterPro" id="IPR053353">
    <property type="entry name" value="Plant_LTP_GPI-anchored"/>
</dbReference>
<keyword evidence="2" id="KW-0732">Signal</keyword>
<dbReference type="AlphaFoldDB" id="A0A4S8JHL0"/>
<evidence type="ECO:0000313" key="4">
    <source>
        <dbReference type="EMBL" id="THU61235.1"/>
    </source>
</evidence>
<dbReference type="InterPro" id="IPR016140">
    <property type="entry name" value="Bifunc_inhib/LTP/seed_store"/>
</dbReference>
<evidence type="ECO:0000313" key="5">
    <source>
        <dbReference type="Proteomes" id="UP000317650"/>
    </source>
</evidence>
<evidence type="ECO:0000256" key="2">
    <source>
        <dbReference type="SAM" id="SignalP"/>
    </source>
</evidence>
<evidence type="ECO:0000256" key="1">
    <source>
        <dbReference type="SAM" id="Phobius"/>
    </source>
</evidence>
<feature type="signal peptide" evidence="2">
    <location>
        <begin position="1"/>
        <end position="22"/>
    </location>
</feature>